<evidence type="ECO:0000313" key="1">
    <source>
        <dbReference type="EMBL" id="CAE0239549.1"/>
    </source>
</evidence>
<dbReference type="AlphaFoldDB" id="A0A7S3CWL7"/>
<protein>
    <submittedName>
        <fullName evidence="1">Uncharacterized protein</fullName>
    </submittedName>
</protein>
<sequence>MLCALWLETLKEFMTDQEVCAICHCLACDETFLSVVGKTPSEDECRKGIGKKKTKRRGELRELIVSYLEGLQEELERKVSSRTTLLPCPNCQSCAFGKSYKMWSSEGKEEDVLFTPCRFFSCAEGELPPLYGIRLKGKKEQFELVQGIGPRMLSVDQSRGRRVIQGDLKKSVVSLSLSPFCPRSDSLNETCKMKEWIECASARWVAESDFHNVCLQEAPLWKHYAQGHPATDL</sequence>
<reference evidence="1" key="1">
    <citation type="submission" date="2021-01" db="EMBL/GenBank/DDBJ databases">
        <authorList>
            <person name="Corre E."/>
            <person name="Pelletier E."/>
            <person name="Niang G."/>
            <person name="Scheremetjew M."/>
            <person name="Finn R."/>
            <person name="Kale V."/>
            <person name="Holt S."/>
            <person name="Cochrane G."/>
            <person name="Meng A."/>
            <person name="Brown T."/>
            <person name="Cohen L."/>
        </authorList>
    </citation>
    <scope>NUCLEOTIDE SEQUENCE</scope>
    <source>
        <strain evidence="1">NIES-2562</strain>
    </source>
</reference>
<organism evidence="1">
    <name type="scientific">Palpitomonas bilix</name>
    <dbReference type="NCBI Taxonomy" id="652834"/>
    <lineage>
        <taxon>Eukaryota</taxon>
        <taxon>Eukaryota incertae sedis</taxon>
    </lineage>
</organism>
<gene>
    <name evidence="1" type="ORF">PBIL07802_LOCUS1698</name>
</gene>
<accession>A0A7S3CWL7</accession>
<dbReference type="EMBL" id="HBIB01002589">
    <property type="protein sequence ID" value="CAE0239549.1"/>
    <property type="molecule type" value="Transcribed_RNA"/>
</dbReference>
<name>A0A7S3CWL7_9EUKA</name>
<proteinExistence type="predicted"/>